<dbReference type="InterPro" id="IPR011989">
    <property type="entry name" value="ARM-like"/>
</dbReference>
<dbReference type="GO" id="GO:0006606">
    <property type="term" value="P:protein import into nucleus"/>
    <property type="evidence" value="ECO:0007669"/>
    <property type="project" value="TreeGrafter"/>
</dbReference>
<feature type="domain" description="Importin N-terminal" evidence="5">
    <location>
        <begin position="64"/>
        <end position="146"/>
    </location>
</feature>
<evidence type="ECO:0000259" key="5">
    <source>
        <dbReference type="PROSITE" id="PS50166"/>
    </source>
</evidence>
<evidence type="ECO:0000256" key="3">
    <source>
        <dbReference type="ARBA" id="ARBA00022448"/>
    </source>
</evidence>
<organism evidence="6">
    <name type="scientific">Ditylum brightwellii</name>
    <dbReference type="NCBI Taxonomy" id="49249"/>
    <lineage>
        <taxon>Eukaryota</taxon>
        <taxon>Sar</taxon>
        <taxon>Stramenopiles</taxon>
        <taxon>Ochrophyta</taxon>
        <taxon>Bacillariophyta</taxon>
        <taxon>Mediophyceae</taxon>
        <taxon>Lithodesmiophycidae</taxon>
        <taxon>Lithodesmiales</taxon>
        <taxon>Lithodesmiaceae</taxon>
        <taxon>Ditylum</taxon>
    </lineage>
</organism>
<name>A0A7S1YZ02_9STRA</name>
<dbReference type="Gene3D" id="1.25.10.10">
    <property type="entry name" value="Leucine-rich Repeat Variant"/>
    <property type="match status" value="1"/>
</dbReference>
<comment type="similarity">
    <text evidence="2">Belongs to the importin beta family.</text>
</comment>
<dbReference type="AlphaFoldDB" id="A0A7S1YZ02"/>
<comment type="subcellular location">
    <subcellularLocation>
        <location evidence="1">Nucleus</location>
    </subcellularLocation>
</comment>
<dbReference type="PROSITE" id="PS50166">
    <property type="entry name" value="IMPORTIN_B_NT"/>
    <property type="match status" value="1"/>
</dbReference>
<proteinExistence type="inferred from homology"/>
<accession>A0A7S1YZ02</accession>
<dbReference type="SUPFAM" id="SSF48371">
    <property type="entry name" value="ARM repeat"/>
    <property type="match status" value="1"/>
</dbReference>
<dbReference type="PANTHER" id="PTHR10997">
    <property type="entry name" value="IMPORTIN-7, 8, 11"/>
    <property type="match status" value="1"/>
</dbReference>
<evidence type="ECO:0000256" key="4">
    <source>
        <dbReference type="ARBA" id="ARBA00023242"/>
    </source>
</evidence>
<keyword evidence="4" id="KW-0539">Nucleus</keyword>
<sequence length="1180" mass="130280">MSIPLHHQQHGYTNSPSLPASCPPLTMENLVTALSYLSGSSLNSSNSHFSSSNDSTHSGKVKEAEFALLSWEQEDPNMYAHHLLSTFFSMEEEYAMAVRLGALLSLKASVARSWKDRGRGRAGARKMMTSEMKEYVRKCILSIVTNGGADVIMGEGEMKMTEKKWRFVQYLLEDKTLQKSASSLLSKIGRLDLPLSFHELIPTLVQYATTRTLPDRFPKLTEEERKEQLTMTLNYNASDALEMILSELCSKRLLVDKKYIAKISHESVGILVGEGWMMAMSYIGAYITASSTEVQPSSSPQRTLCVIKYALLLSKILSHLFHSALPTLLMEDGSTPSSAIVDQVYTAILEAVPALLRFLEERIGSNDKDVGRNAPVHDKEAIAGDLDTLLDVLGSLVVEVQHAHPLPCSRFVGPFLDMFYSNLMRAVSSQIAVNGQVSEVAPTALTAPECFLMCAMRFLANIVSCSHYMPDEEANEAIAAMRSETISSSGDRRVITSRGDTIIDRVAIQTIVQTVWFDFFTEDRLRQLADVSIKHFMILSAERLDEWEADPESFVITESQRNVDDDLAACAQNLYLSLVESKAGKPIIAPLVVTMLGDIGSQLNAAKIEAGEVTADAGNRNVLLWNSIYTAAGLSVNVLIECEGFEIDTWFEKTLVPCLASILQGRNKVNVLPVLRHRLVWLICCIAHCISDTKTALQVLVSIINNEPSSLNDVAVRLGAVEALTSILNVHYDLIDEFYHLLEIIISSLYRLVNDCTEINTRAQSLSCISLLLFHVVASGRKVDYATANAAVQPLPALWEVATDQNILLRRDVLSILSGVGLAVGRTQVGHLYPIVLPMINSSLDPSCQDRDVCLVEDVLALWLNLLRLATSYELHWESLFSRVKDILEQDLEHLKILMLITEGYILLGGASFLNAHYSTLQNILILVVGQTKPRGAAYTALVFEALLRTFPVEGGTLLLRGGIMRTMLSSCALNYQNNSACEPERVIVLYLTAIARSLLGNPALLDETLPITSTSNEGVTLSYGPRELIHMYIVMFKGIESNSNGALHKKLWLLLMLSLLPPTPSPTVYSTHLLQMMDQLLEICLSVLAHQPASSNPEPYDVGFDSEEETIETGKDAYRAMLDVEAKKDITNTADVQSAFQLKMAGLASTLGNDVYQHILSTVEPVILQQLERIVNQTA</sequence>
<dbReference type="EMBL" id="HBGN01011730">
    <property type="protein sequence ID" value="CAD9323315.1"/>
    <property type="molecule type" value="Transcribed_RNA"/>
</dbReference>
<keyword evidence="3" id="KW-0813">Transport</keyword>
<dbReference type="GO" id="GO:0005829">
    <property type="term" value="C:cytosol"/>
    <property type="evidence" value="ECO:0007669"/>
    <property type="project" value="TreeGrafter"/>
</dbReference>
<dbReference type="InterPro" id="IPR058669">
    <property type="entry name" value="TPR_IPO7/11-like"/>
</dbReference>
<dbReference type="GO" id="GO:0031267">
    <property type="term" value="F:small GTPase binding"/>
    <property type="evidence" value="ECO:0007669"/>
    <property type="project" value="InterPro"/>
</dbReference>
<reference evidence="6" key="1">
    <citation type="submission" date="2021-01" db="EMBL/GenBank/DDBJ databases">
        <authorList>
            <person name="Corre E."/>
            <person name="Pelletier E."/>
            <person name="Niang G."/>
            <person name="Scheremetjew M."/>
            <person name="Finn R."/>
            <person name="Kale V."/>
            <person name="Holt S."/>
            <person name="Cochrane G."/>
            <person name="Meng A."/>
            <person name="Brown T."/>
            <person name="Cohen L."/>
        </authorList>
    </citation>
    <scope>NUCLEOTIDE SEQUENCE</scope>
    <source>
        <strain evidence="6">Pop2</strain>
    </source>
</reference>
<dbReference type="GO" id="GO:0005635">
    <property type="term" value="C:nuclear envelope"/>
    <property type="evidence" value="ECO:0007669"/>
    <property type="project" value="TreeGrafter"/>
</dbReference>
<gene>
    <name evidence="6" type="ORF">DBRI1063_LOCUS7476</name>
</gene>
<evidence type="ECO:0000256" key="1">
    <source>
        <dbReference type="ARBA" id="ARBA00004123"/>
    </source>
</evidence>
<dbReference type="InterPro" id="IPR001494">
    <property type="entry name" value="Importin-beta_N"/>
</dbReference>
<dbReference type="InterPro" id="IPR016024">
    <property type="entry name" value="ARM-type_fold"/>
</dbReference>
<dbReference type="PANTHER" id="PTHR10997:SF7">
    <property type="entry name" value="IMPORTIN-11"/>
    <property type="match status" value="1"/>
</dbReference>
<evidence type="ECO:0000256" key="2">
    <source>
        <dbReference type="ARBA" id="ARBA00007991"/>
    </source>
</evidence>
<protein>
    <recommendedName>
        <fullName evidence="5">Importin N-terminal domain-containing protein</fullName>
    </recommendedName>
</protein>
<dbReference type="Pfam" id="PF25758">
    <property type="entry name" value="TPR_IPO11"/>
    <property type="match status" value="1"/>
</dbReference>
<evidence type="ECO:0000313" key="6">
    <source>
        <dbReference type="EMBL" id="CAD9323315.1"/>
    </source>
</evidence>